<proteinExistence type="predicted"/>
<accession>A0A655ALV5</accession>
<dbReference type="EMBL" id="CNFU01001446">
    <property type="protein sequence ID" value="CKT43782.1"/>
    <property type="molecule type" value="Genomic_DNA"/>
</dbReference>
<protein>
    <submittedName>
        <fullName evidence="1">Uncharacterized protein</fullName>
    </submittedName>
</protein>
<gene>
    <name evidence="1" type="ORF">ERS027661_04355</name>
</gene>
<evidence type="ECO:0000313" key="1">
    <source>
        <dbReference type="EMBL" id="CKT43782.1"/>
    </source>
</evidence>
<organism evidence="1 2">
    <name type="scientific">Mycobacterium tuberculosis</name>
    <dbReference type="NCBI Taxonomy" id="1773"/>
    <lineage>
        <taxon>Bacteria</taxon>
        <taxon>Bacillati</taxon>
        <taxon>Actinomycetota</taxon>
        <taxon>Actinomycetes</taxon>
        <taxon>Mycobacteriales</taxon>
        <taxon>Mycobacteriaceae</taxon>
        <taxon>Mycobacterium</taxon>
        <taxon>Mycobacterium tuberculosis complex</taxon>
    </lineage>
</organism>
<evidence type="ECO:0000313" key="2">
    <source>
        <dbReference type="Proteomes" id="UP000049023"/>
    </source>
</evidence>
<reference evidence="1 2" key="1">
    <citation type="submission" date="2015-03" db="EMBL/GenBank/DDBJ databases">
        <authorList>
            <consortium name="Pathogen Informatics"/>
        </authorList>
    </citation>
    <scope>NUCLEOTIDE SEQUENCE [LARGE SCALE GENOMIC DNA]</scope>
    <source>
        <strain evidence="1 2">Bir 187</strain>
    </source>
</reference>
<sequence>MFASHFKPLLTPLTTDAVAVAVMAAIMPTIHQLSTRIQPRYSRPEAI</sequence>
<dbReference type="Proteomes" id="UP000049023">
    <property type="component" value="Unassembled WGS sequence"/>
</dbReference>
<dbReference type="AlphaFoldDB" id="A0A655ALV5"/>
<name>A0A655ALV5_MYCTX</name>